<evidence type="ECO:0000313" key="3">
    <source>
        <dbReference type="Proteomes" id="UP000076532"/>
    </source>
</evidence>
<dbReference type="Proteomes" id="UP000076532">
    <property type="component" value="Unassembled WGS sequence"/>
</dbReference>
<reference evidence="2 3" key="1">
    <citation type="journal article" date="2016" name="Mol. Biol. Evol.">
        <title>Comparative Genomics of Early-Diverging Mushroom-Forming Fungi Provides Insights into the Origins of Lignocellulose Decay Capabilities.</title>
        <authorList>
            <person name="Nagy L.G."/>
            <person name="Riley R."/>
            <person name="Tritt A."/>
            <person name="Adam C."/>
            <person name="Daum C."/>
            <person name="Floudas D."/>
            <person name="Sun H."/>
            <person name="Yadav J.S."/>
            <person name="Pangilinan J."/>
            <person name="Larsson K.H."/>
            <person name="Matsuura K."/>
            <person name="Barry K."/>
            <person name="Labutti K."/>
            <person name="Kuo R."/>
            <person name="Ohm R.A."/>
            <person name="Bhattacharya S.S."/>
            <person name="Shirouzu T."/>
            <person name="Yoshinaga Y."/>
            <person name="Martin F.M."/>
            <person name="Grigoriev I.V."/>
            <person name="Hibbett D.S."/>
        </authorList>
    </citation>
    <scope>NUCLEOTIDE SEQUENCE [LARGE SCALE GENOMIC DNA]</scope>
    <source>
        <strain evidence="2 3">CBS 109695</strain>
    </source>
</reference>
<organism evidence="2 3">
    <name type="scientific">Athelia psychrophila</name>
    <dbReference type="NCBI Taxonomy" id="1759441"/>
    <lineage>
        <taxon>Eukaryota</taxon>
        <taxon>Fungi</taxon>
        <taxon>Dikarya</taxon>
        <taxon>Basidiomycota</taxon>
        <taxon>Agaricomycotina</taxon>
        <taxon>Agaricomycetes</taxon>
        <taxon>Agaricomycetidae</taxon>
        <taxon>Atheliales</taxon>
        <taxon>Atheliaceae</taxon>
        <taxon>Athelia</taxon>
    </lineage>
</organism>
<sequence length="63" mass="6901">MAGVNHEAPGSRELLDAAQYGPEPLEMVSRQHYPRTRQVRDHFGGLEGGEAPLERAGEEVGED</sequence>
<protein>
    <submittedName>
        <fullName evidence="2">Uncharacterized protein</fullName>
    </submittedName>
</protein>
<proteinExistence type="predicted"/>
<feature type="region of interest" description="Disordered" evidence="1">
    <location>
        <begin position="1"/>
        <end position="23"/>
    </location>
</feature>
<name>A0A167W9C3_9AGAM</name>
<evidence type="ECO:0000313" key="2">
    <source>
        <dbReference type="EMBL" id="KZP05837.1"/>
    </source>
</evidence>
<accession>A0A167W9C3</accession>
<feature type="compositionally biased region" description="Basic and acidic residues" evidence="1">
    <location>
        <begin position="52"/>
        <end position="63"/>
    </location>
</feature>
<dbReference type="EMBL" id="KV417816">
    <property type="protein sequence ID" value="KZP05837.1"/>
    <property type="molecule type" value="Genomic_DNA"/>
</dbReference>
<gene>
    <name evidence="2" type="ORF">FIBSPDRAFT_877097</name>
</gene>
<dbReference type="AlphaFoldDB" id="A0A167W9C3"/>
<keyword evidence="3" id="KW-1185">Reference proteome</keyword>
<evidence type="ECO:0000256" key="1">
    <source>
        <dbReference type="SAM" id="MobiDB-lite"/>
    </source>
</evidence>
<feature type="region of interest" description="Disordered" evidence="1">
    <location>
        <begin position="40"/>
        <end position="63"/>
    </location>
</feature>